<feature type="domain" description="Glycosyltransferase 2-like" evidence="2">
    <location>
        <begin position="28"/>
        <end position="189"/>
    </location>
</feature>
<organism evidence="4">
    <name type="scientific">Telmatobacter sp. DSM 110680</name>
    <dbReference type="NCBI Taxonomy" id="3036704"/>
    <lineage>
        <taxon>Bacteria</taxon>
        <taxon>Pseudomonadati</taxon>
        <taxon>Acidobacteriota</taxon>
        <taxon>Terriglobia</taxon>
        <taxon>Terriglobales</taxon>
        <taxon>Acidobacteriaceae</taxon>
        <taxon>Telmatobacter</taxon>
    </lineage>
</organism>
<dbReference type="EMBL" id="CP121196">
    <property type="protein sequence ID" value="XBH16953.1"/>
    <property type="molecule type" value="Genomic_DNA"/>
</dbReference>
<protein>
    <submittedName>
        <fullName evidence="4">Glycosyltransferase family 2 protein</fullName>
    </submittedName>
</protein>
<evidence type="ECO:0000259" key="2">
    <source>
        <dbReference type="Pfam" id="PF00535"/>
    </source>
</evidence>
<evidence type="ECO:0000256" key="1">
    <source>
        <dbReference type="SAM" id="Phobius"/>
    </source>
</evidence>
<feature type="transmembrane region" description="Helical" evidence="1">
    <location>
        <begin position="253"/>
        <end position="273"/>
    </location>
</feature>
<feature type="transmembrane region" description="Helical" evidence="1">
    <location>
        <begin position="380"/>
        <end position="401"/>
    </location>
</feature>
<name>A0AAU7DI50_9BACT</name>
<evidence type="ECO:0000259" key="3">
    <source>
        <dbReference type="Pfam" id="PF26629"/>
    </source>
</evidence>
<keyword evidence="1" id="KW-1133">Transmembrane helix</keyword>
<dbReference type="RefSeq" id="WP_348262183.1">
    <property type="nucleotide sequence ID" value="NZ_CP121196.1"/>
</dbReference>
<dbReference type="InterPro" id="IPR050256">
    <property type="entry name" value="Glycosyltransferase_2"/>
</dbReference>
<dbReference type="InterPro" id="IPR058718">
    <property type="entry name" value="Agl6_TM_C"/>
</dbReference>
<evidence type="ECO:0000313" key="4">
    <source>
        <dbReference type="EMBL" id="XBH16953.1"/>
    </source>
</evidence>
<dbReference type="InterPro" id="IPR001173">
    <property type="entry name" value="Glyco_trans_2-like"/>
</dbReference>
<accession>A0AAU7DI50</accession>
<dbReference type="CDD" id="cd04179">
    <property type="entry name" value="DPM_DPG-synthase_like"/>
    <property type="match status" value="1"/>
</dbReference>
<dbReference type="InterPro" id="IPR029044">
    <property type="entry name" value="Nucleotide-diphossugar_trans"/>
</dbReference>
<dbReference type="AlphaFoldDB" id="A0AAU7DI50"/>
<reference evidence="4" key="1">
    <citation type="submission" date="2023-03" db="EMBL/GenBank/DDBJ databases">
        <title>Edaphobacter sp.</title>
        <authorList>
            <person name="Huber K.J."/>
            <person name="Papendorf J."/>
            <person name="Pilke C."/>
            <person name="Bunk B."/>
            <person name="Sproeer C."/>
            <person name="Pester M."/>
        </authorList>
    </citation>
    <scope>NUCLEOTIDE SEQUENCE</scope>
    <source>
        <strain evidence="4">DSM 110680</strain>
    </source>
</reference>
<dbReference type="SUPFAM" id="SSF53448">
    <property type="entry name" value="Nucleotide-diphospho-sugar transferases"/>
    <property type="match status" value="1"/>
</dbReference>
<dbReference type="PANTHER" id="PTHR48090:SF7">
    <property type="entry name" value="RFBJ PROTEIN"/>
    <property type="match status" value="1"/>
</dbReference>
<dbReference type="Gene3D" id="3.90.550.10">
    <property type="entry name" value="Spore Coat Polysaccharide Biosynthesis Protein SpsA, Chain A"/>
    <property type="match status" value="1"/>
</dbReference>
<sequence length="407" mass="44194">MSVDGGILAGTGIERVVAESTEYPIELSVVIPCLNEGHTIAKRVRQALDVLHGAGVVGEVIVADNGSTDGSAEIAEAEGALVARVAEKGYGSAIMGGIAIARGEYVLMADADESHDLTHIPRFLAELRMGHDLVMGNRFHGGIADGAMPFLHRYLGNPVLTGLGKLFFKSNCGDFHCGMRGFTRESYQRMDVRSTGMEFASEMVVKATLLRMKVSEIPTSQLPDGRDHPPHLRTWRDGWRHLRFLLMYSPRWLFLYPGIALVSLGAVGCAWLLQQPRVIDGLVFDVRSLVYAFSAVLLGFQFVAFAVFVKVFAISEGLLPDDPRLTRAFRYITLEVGLAVGGLLLALGILGTVFTFASWAKVGLGTVNFDRALRSALSSVFSLTLGVQVICSSFFLSILGLRRRSVS</sequence>
<dbReference type="PANTHER" id="PTHR48090">
    <property type="entry name" value="UNDECAPRENYL-PHOSPHATE 4-DEOXY-4-FORMAMIDO-L-ARABINOSE TRANSFERASE-RELATED"/>
    <property type="match status" value="1"/>
</dbReference>
<dbReference type="Pfam" id="PF26629">
    <property type="entry name" value="GT2_TM_C"/>
    <property type="match status" value="1"/>
</dbReference>
<proteinExistence type="predicted"/>
<feature type="transmembrane region" description="Helical" evidence="1">
    <location>
        <begin position="336"/>
        <end position="360"/>
    </location>
</feature>
<keyword evidence="1" id="KW-0472">Membrane</keyword>
<gene>
    <name evidence="4" type="ORF">P8935_20560</name>
</gene>
<keyword evidence="1" id="KW-0812">Transmembrane</keyword>
<feature type="domain" description="Low-salt glycan biosynthesis hexosyltransferase Agl6 C-terminal transmembrane region" evidence="3">
    <location>
        <begin position="307"/>
        <end position="400"/>
    </location>
</feature>
<dbReference type="Pfam" id="PF00535">
    <property type="entry name" value="Glycos_transf_2"/>
    <property type="match status" value="1"/>
</dbReference>
<feature type="transmembrane region" description="Helical" evidence="1">
    <location>
        <begin position="293"/>
        <end position="315"/>
    </location>
</feature>